<dbReference type="InterPro" id="IPR016073">
    <property type="entry name" value="Skp1_comp_POZ"/>
</dbReference>
<accession>A0AA38R7X6</accession>
<reference evidence="5" key="1">
    <citation type="submission" date="2022-07" db="EMBL/GenBank/DDBJ databases">
        <title>Fungi with potential for degradation of polypropylene.</title>
        <authorList>
            <person name="Gostincar C."/>
        </authorList>
    </citation>
    <scope>NUCLEOTIDE SEQUENCE</scope>
    <source>
        <strain evidence="5">EXF-13308</strain>
    </source>
</reference>
<comment type="function">
    <text evidence="3">Essential component of the SCF (SKP1-CUL1-F-box protein) E3 ubiquitin ligase complexes, which mediate the ubiquitination and subsequent proteasomal degradation of target proteins. Controls sulfur metabolite repression, probably by mediating the inactivation or degradation of the metR transcription factor.</text>
</comment>
<sequence length="928" mass="103084">MKLPPAVMEALVETCLEAGDCDEISSGTDVIVQKVLGSAVKAGQWVAAHSILQKRPEVLVALGEDVMQKFVESAKAGHWDTARFVLQNGPQVLDALGADIVQELAEFAVGRSDGHPASLMLQKRPERLDAFRRFVERRAGDLAGTPDALLRFATNALAAGVKPSAVSERSIAEHIGRTGEPQDAIRFFESPPRTVDLRRPVLDTILEIRCWRLSYGFKTYLAKVVIGRGDWHRTGQMMAHFEFATVLRTEAKAHLNALDSERRAQFYLDACSNGFAFLLGAEHLQEIEGALPYFRGWEHLNNLLAFARTDGPLIIYKLATASPEFTGRLADVLIGRILPSGAKGPTAERLVSAIVRAGPLWGTDFPFRCSPRTGVPRPSVTLSLPCALCNRTADVFADLDATRRWSRRDLLACMCQAETREGSLGRSVGILKSHAERAYIAEVMFRGAGAIGDLDTLQWLRENHLVNGVKLVAITLTRTWLGEGVTLSQLLDRHIIRPQDLRNFVRAHPSWWRSRPRSPIGSHLWLRLVLVEDPGAIRKILSAGETRLLRTHGFLVRCFQDAAPDSLARQLPPAAQSSRKIPSDFPYWPQVLDEGGLACFNIFSASPSTYGQVKKQLSRYRARQPRCRHGVVIGRYFSSTETIAGLTLMDEDWWPDWRGPDQNSSEVPFESLIELSEIPFKFLFELAEVTLRHELMKRKVQDSVGEGCSDSALTWTDAFKMHCVRCGDKCKCVPSSPMLLSRGETHAGRGEASGDKKESEAAEMGISLQGLEGSLIPVECRLIKHSELLTTLIEDLQREEAQKPIPLEVTGPVLRRALDYCRRYVEEKSRFDYRAFAQDDPGTLSVIITALAYMDFTSVFEIACRALAERVKELSPAQLREVIDVQSDGDWPDDEKQSVDADWAAVRRKLYGEAPPGASWTVAGAEQA</sequence>
<dbReference type="GO" id="GO:0006511">
    <property type="term" value="P:ubiquitin-dependent protein catabolic process"/>
    <property type="evidence" value="ECO:0007669"/>
    <property type="project" value="InterPro"/>
</dbReference>
<keyword evidence="6" id="KW-1185">Reference proteome</keyword>
<gene>
    <name evidence="5" type="ORF">NKR23_g8990</name>
</gene>
<evidence type="ECO:0000259" key="4">
    <source>
        <dbReference type="Pfam" id="PF03931"/>
    </source>
</evidence>
<protein>
    <recommendedName>
        <fullName evidence="4">SKP1 component POZ domain-containing protein</fullName>
    </recommendedName>
</protein>
<comment type="similarity">
    <text evidence="1">Belongs to the SKP1 family.</text>
</comment>
<dbReference type="PANTHER" id="PTHR11165">
    <property type="entry name" value="SKP1"/>
    <property type="match status" value="1"/>
</dbReference>
<dbReference type="SUPFAM" id="SSF54695">
    <property type="entry name" value="POZ domain"/>
    <property type="match status" value="1"/>
</dbReference>
<dbReference type="InterPro" id="IPR036296">
    <property type="entry name" value="SKP1-like_dim_sf"/>
</dbReference>
<dbReference type="InterPro" id="IPR016897">
    <property type="entry name" value="SKP1"/>
</dbReference>
<dbReference type="AlphaFoldDB" id="A0AA38R7X6"/>
<dbReference type="InterPro" id="IPR001232">
    <property type="entry name" value="SKP1-like"/>
</dbReference>
<evidence type="ECO:0000313" key="6">
    <source>
        <dbReference type="Proteomes" id="UP001174694"/>
    </source>
</evidence>
<comment type="caution">
    <text evidence="5">The sequence shown here is derived from an EMBL/GenBank/DDBJ whole genome shotgun (WGS) entry which is preliminary data.</text>
</comment>
<dbReference type="Proteomes" id="UP001174694">
    <property type="component" value="Unassembled WGS sequence"/>
</dbReference>
<feature type="domain" description="SKP1 component POZ" evidence="4">
    <location>
        <begin position="766"/>
        <end position="825"/>
    </location>
</feature>
<evidence type="ECO:0000313" key="5">
    <source>
        <dbReference type="EMBL" id="KAJ9137742.1"/>
    </source>
</evidence>
<evidence type="ECO:0000256" key="2">
    <source>
        <dbReference type="ARBA" id="ARBA00022786"/>
    </source>
</evidence>
<dbReference type="Gene3D" id="3.30.710.10">
    <property type="entry name" value="Potassium Channel Kv1.1, Chain A"/>
    <property type="match status" value="1"/>
</dbReference>
<keyword evidence="2" id="KW-0833">Ubl conjugation pathway</keyword>
<dbReference type="SMART" id="SM00512">
    <property type="entry name" value="Skp1"/>
    <property type="match status" value="1"/>
</dbReference>
<dbReference type="Pfam" id="PF03931">
    <property type="entry name" value="Skp1_POZ"/>
    <property type="match status" value="1"/>
</dbReference>
<dbReference type="SUPFAM" id="SSF81382">
    <property type="entry name" value="Skp1 dimerisation domain-like"/>
    <property type="match status" value="1"/>
</dbReference>
<evidence type="ECO:0000256" key="3">
    <source>
        <dbReference type="ARBA" id="ARBA00045385"/>
    </source>
</evidence>
<organism evidence="5 6">
    <name type="scientific">Pleurostoma richardsiae</name>
    <dbReference type="NCBI Taxonomy" id="41990"/>
    <lineage>
        <taxon>Eukaryota</taxon>
        <taxon>Fungi</taxon>
        <taxon>Dikarya</taxon>
        <taxon>Ascomycota</taxon>
        <taxon>Pezizomycotina</taxon>
        <taxon>Sordariomycetes</taxon>
        <taxon>Sordariomycetidae</taxon>
        <taxon>Calosphaeriales</taxon>
        <taxon>Pleurostomataceae</taxon>
        <taxon>Pleurostoma</taxon>
    </lineage>
</organism>
<proteinExistence type="inferred from homology"/>
<dbReference type="EMBL" id="JANBVO010000033">
    <property type="protein sequence ID" value="KAJ9137742.1"/>
    <property type="molecule type" value="Genomic_DNA"/>
</dbReference>
<name>A0AA38R7X6_9PEZI</name>
<evidence type="ECO:0000256" key="1">
    <source>
        <dbReference type="ARBA" id="ARBA00009993"/>
    </source>
</evidence>
<dbReference type="InterPro" id="IPR011333">
    <property type="entry name" value="SKP1/BTB/POZ_sf"/>
</dbReference>